<dbReference type="PROSITE" id="PS50862">
    <property type="entry name" value="AA_TRNA_LIGASE_II"/>
    <property type="match status" value="1"/>
</dbReference>
<dbReference type="SUPFAM" id="SSF55681">
    <property type="entry name" value="Class II aaRS and biotin synthetases"/>
    <property type="match status" value="1"/>
</dbReference>
<dbReference type="NCBIfam" id="TIGR00468">
    <property type="entry name" value="pheS"/>
    <property type="match status" value="1"/>
</dbReference>
<keyword evidence="7" id="KW-0547">Nucleotide-binding</keyword>
<evidence type="ECO:0000256" key="5">
    <source>
        <dbReference type="ARBA" id="ARBA00022598"/>
    </source>
</evidence>
<evidence type="ECO:0000256" key="8">
    <source>
        <dbReference type="ARBA" id="ARBA00022840"/>
    </source>
</evidence>
<keyword evidence="6" id="KW-0479">Metal-binding</keyword>
<dbReference type="PANTHER" id="PTHR11538:SF40">
    <property type="entry name" value="PHENYLALANINE--TRNA LIGASE ALPHA SUBUNIT"/>
    <property type="match status" value="1"/>
</dbReference>
<comment type="similarity">
    <text evidence="2">Belongs to the class-II aminoacyl-tRNA synthetase family. Phe-tRNA synthetase alpha subunit type 2 subfamily.</text>
</comment>
<feature type="domain" description="Aminoacyl-transfer RNA synthetases class-II family profile" evidence="12">
    <location>
        <begin position="196"/>
        <end position="457"/>
    </location>
</feature>
<evidence type="ECO:0000256" key="11">
    <source>
        <dbReference type="ARBA" id="ARBA00023146"/>
    </source>
</evidence>
<dbReference type="EMBL" id="CP104395">
    <property type="protein sequence ID" value="WEL19252.1"/>
    <property type="molecule type" value="Genomic_DNA"/>
</dbReference>
<evidence type="ECO:0000256" key="2">
    <source>
        <dbReference type="ARBA" id="ARBA00006703"/>
    </source>
</evidence>
<dbReference type="CDD" id="cd00496">
    <property type="entry name" value="PheRS_alpha_core"/>
    <property type="match status" value="1"/>
</dbReference>
<evidence type="ECO:0000256" key="10">
    <source>
        <dbReference type="ARBA" id="ARBA00022917"/>
    </source>
</evidence>
<keyword evidence="11" id="KW-0030">Aminoacyl-tRNA synthetase</keyword>
<comment type="subcellular location">
    <subcellularLocation>
        <location evidence="1">Cytoplasm</location>
    </subcellularLocation>
</comment>
<evidence type="ECO:0000256" key="4">
    <source>
        <dbReference type="ARBA" id="ARBA00022490"/>
    </source>
</evidence>
<keyword evidence="8" id="KW-0067">ATP-binding</keyword>
<reference evidence="13 14" key="1">
    <citation type="submission" date="2022-09" db="EMBL/GenBank/DDBJ databases">
        <title>Xylan utilization by haloarchaea-nanohaloarchaea associations.</title>
        <authorList>
            <person name="Yakimov M."/>
        </authorList>
    </citation>
    <scope>NUCLEOTIDE SEQUENCE [LARGE SCALE GENOMIC DNA]</scope>
    <source>
        <strain evidence="13 14">SVXNc</strain>
    </source>
</reference>
<evidence type="ECO:0000256" key="3">
    <source>
        <dbReference type="ARBA" id="ARBA00012814"/>
    </source>
</evidence>
<dbReference type="EC" id="6.1.1.20" evidence="3"/>
<dbReference type="PANTHER" id="PTHR11538">
    <property type="entry name" value="PHENYLALANYL-TRNA SYNTHETASE"/>
    <property type="match status" value="1"/>
</dbReference>
<dbReference type="InterPro" id="IPR036388">
    <property type="entry name" value="WH-like_DNA-bd_sf"/>
</dbReference>
<proteinExistence type="inferred from homology"/>
<dbReference type="Gene3D" id="1.10.10.10">
    <property type="entry name" value="Winged helix-like DNA-binding domain superfamily/Winged helix DNA-binding domain"/>
    <property type="match status" value="1"/>
</dbReference>
<dbReference type="Proteomes" id="UP001218034">
    <property type="component" value="Chromosome"/>
</dbReference>
<dbReference type="Gene3D" id="3.30.930.10">
    <property type="entry name" value="Bira Bifunctional Protein, Domain 2"/>
    <property type="match status" value="1"/>
</dbReference>
<evidence type="ECO:0000256" key="1">
    <source>
        <dbReference type="ARBA" id="ARBA00004496"/>
    </source>
</evidence>
<keyword evidence="14" id="KW-1185">Reference proteome</keyword>
<dbReference type="SUPFAM" id="SSF46785">
    <property type="entry name" value="Winged helix' DNA-binding domain"/>
    <property type="match status" value="1"/>
</dbReference>
<evidence type="ECO:0000313" key="13">
    <source>
        <dbReference type="EMBL" id="WEL19252.1"/>
    </source>
</evidence>
<dbReference type="InterPro" id="IPR036390">
    <property type="entry name" value="WH_DNA-bd_sf"/>
</dbReference>
<dbReference type="Pfam" id="PF01409">
    <property type="entry name" value="tRNA-synt_2d"/>
    <property type="match status" value="1"/>
</dbReference>
<keyword evidence="10" id="KW-0648">Protein biosynthesis</keyword>
<evidence type="ECO:0000313" key="14">
    <source>
        <dbReference type="Proteomes" id="UP001218034"/>
    </source>
</evidence>
<name>A0ABY8CDF9_9ARCH</name>
<evidence type="ECO:0000256" key="7">
    <source>
        <dbReference type="ARBA" id="ARBA00022741"/>
    </source>
</evidence>
<dbReference type="InterPro" id="IPR006195">
    <property type="entry name" value="aa-tRNA-synth_II"/>
</dbReference>
<protein>
    <recommendedName>
        <fullName evidence="3">phenylalanine--tRNA ligase</fullName>
        <ecNumber evidence="3">6.1.1.20</ecNumber>
    </recommendedName>
</protein>
<evidence type="ECO:0000259" key="12">
    <source>
        <dbReference type="PROSITE" id="PS50862"/>
    </source>
</evidence>
<keyword evidence="5 13" id="KW-0436">Ligase</keyword>
<keyword evidence="9" id="KW-0460">Magnesium</keyword>
<dbReference type="InterPro" id="IPR045864">
    <property type="entry name" value="aa-tRNA-synth_II/BPL/LPL"/>
</dbReference>
<dbReference type="NCBIfam" id="NF003210">
    <property type="entry name" value="PRK04172.1"/>
    <property type="match status" value="1"/>
</dbReference>
<evidence type="ECO:0000256" key="9">
    <source>
        <dbReference type="ARBA" id="ARBA00022842"/>
    </source>
</evidence>
<evidence type="ECO:0000256" key="6">
    <source>
        <dbReference type="ARBA" id="ARBA00022723"/>
    </source>
</evidence>
<gene>
    <name evidence="13" type="primary">pheS</name>
    <name evidence="13" type="ORF">SVXNc_0223</name>
</gene>
<dbReference type="InterPro" id="IPR002319">
    <property type="entry name" value="Phenylalanyl-tRNA_Synthase"/>
</dbReference>
<keyword evidence="4" id="KW-0963">Cytoplasm</keyword>
<accession>A0ABY8CDF9</accession>
<dbReference type="InterPro" id="IPR004529">
    <property type="entry name" value="Phe-tRNA-synth_IIc_asu"/>
</dbReference>
<dbReference type="GO" id="GO:0004826">
    <property type="term" value="F:phenylalanine-tRNA ligase activity"/>
    <property type="evidence" value="ECO:0007669"/>
    <property type="project" value="UniProtKB-EC"/>
</dbReference>
<organism evidence="13 14">
    <name type="scientific">Candidatus Nanohalococcus occultus</name>
    <dbReference type="NCBI Taxonomy" id="2978047"/>
    <lineage>
        <taxon>Archaea</taxon>
        <taxon>Candidatus Nanohalarchaeota</taxon>
        <taxon>Candidatus Nanohalarchaeota incertae sedis</taxon>
        <taxon>Candidatus Nanohalococcus</taxon>
    </lineage>
</organism>
<sequence>MDVKLSAQAKQVIEELKSGPITVSELEELGFDQSMVNRAILELEEKELIELEEEEEIVQKITESGKNVAENGSPEYRLVEKLRENQPVAIADIENPDLAIGKGKQKNWIDIREGEVYLTEDGENAEDGASRKLNSENFDEELEDRGLIETNILVEKKLIPTEKLEELDLDDIEQEFDVEADVKTPRTGKRHFYKHIMDQARQTWLEMGFKEMTGEFVVPSFLCFDALYTPQDHPAREMQDTFFMETPESSDLSGYGASVENVKNTHENGWTTGSTGWGYDWSMEEAEKNVLRTHTTAVSARKLNELEKEDLPAKYFDLSRVFRNETVDRHHLAEFYQTDGIVVGEDLNFRNLKAYISEFFERMGFEEFRLIPSYYPYTEMGVEVQVFDEAEEEWIGLGGAGMFRPEVVKPMLGFEATVLAWGLGIGRIAMRSAELEDIRELYRNDIKLLEQTPKWRPENK</sequence>